<feature type="compositionally biased region" description="Basic and acidic residues" evidence="1">
    <location>
        <begin position="153"/>
        <end position="166"/>
    </location>
</feature>
<feature type="compositionally biased region" description="Polar residues" evidence="1">
    <location>
        <begin position="223"/>
        <end position="237"/>
    </location>
</feature>
<evidence type="ECO:0000313" key="3">
    <source>
        <dbReference type="EMBL" id="CEL72206.1"/>
    </source>
</evidence>
<dbReference type="EMBL" id="LN714492">
    <property type="protein sequence ID" value="CEL72206.1"/>
    <property type="molecule type" value="Genomic_DNA"/>
</dbReference>
<feature type="region of interest" description="Disordered" evidence="1">
    <location>
        <begin position="56"/>
        <end position="244"/>
    </location>
</feature>
<keyword evidence="2" id="KW-1133">Transmembrane helix</keyword>
<feature type="transmembrane region" description="Helical" evidence="2">
    <location>
        <begin position="410"/>
        <end position="432"/>
    </location>
</feature>
<keyword evidence="2" id="KW-0472">Membrane</keyword>
<feature type="region of interest" description="Disordered" evidence="1">
    <location>
        <begin position="311"/>
        <end position="341"/>
    </location>
</feature>
<feature type="compositionally biased region" description="Basic and acidic residues" evidence="1">
    <location>
        <begin position="374"/>
        <end position="387"/>
    </location>
</feature>
<name>A0A0F7UUW5_TOXGV</name>
<protein>
    <recommendedName>
        <fullName evidence="4">Transmembrane protein</fullName>
    </recommendedName>
</protein>
<accession>A0A0F7UUW5</accession>
<proteinExistence type="predicted"/>
<keyword evidence="2" id="KW-0812">Transmembrane</keyword>
<gene>
    <name evidence="3" type="ORF">BN1205_056680</name>
</gene>
<feature type="region of interest" description="Disordered" evidence="1">
    <location>
        <begin position="360"/>
        <end position="387"/>
    </location>
</feature>
<organism evidence="3">
    <name type="scientific">Toxoplasma gondii (strain ATCC 50861 / VEG)</name>
    <dbReference type="NCBI Taxonomy" id="432359"/>
    <lineage>
        <taxon>Eukaryota</taxon>
        <taxon>Sar</taxon>
        <taxon>Alveolata</taxon>
        <taxon>Apicomplexa</taxon>
        <taxon>Conoidasida</taxon>
        <taxon>Coccidia</taxon>
        <taxon>Eucoccidiorida</taxon>
        <taxon>Eimeriorina</taxon>
        <taxon>Sarcocystidae</taxon>
        <taxon>Toxoplasma</taxon>
    </lineage>
</organism>
<sequence length="475" mass="52346">MEARPEQASSALRDAWLKKKGLSLVPLGLDEEEREFWWGLRRFLRLQLERVVEESCRERSFSSCSSSCSGDASSPSAASSSASPVRRTEKRRRSPDSETKGACVESRGKMAKTAPAAVSSGDARRCGENVKRQAAAGENGHTGNPGCEEEERASEGKETEATRDGAPDGAGESGTNAFDDKDCDEAEQIGERGDRGAEQRRERYRGEQEEQRDSGREDDGETGTKSLVESGPPSSAYQIEGSDLTGERRVSCFTQRGTSALEVSQTPQLIRQTHLSFCLAFSRRAPPVYGHPATGVLLLLQSALRTRCSSDCSLTSRQKRNGEREDHGSAKGEQEKRSGNEVHNVLETLKRVFNPVAHEAPTKRETVGCPGRTGGEKDRKGERDGSEGEEHLTLHMLVLDHQIRTLSAEWIADWIVLYWLSLFQGVFSYLSVRGVYVQKLAKRALGQPLRAFFAATTHSRRRAVQESNDDKRGSP</sequence>
<evidence type="ECO:0000256" key="1">
    <source>
        <dbReference type="SAM" id="MobiDB-lite"/>
    </source>
</evidence>
<reference evidence="3" key="1">
    <citation type="journal article" date="2015" name="PLoS ONE">
        <title>Comprehensive Evaluation of Toxoplasma gondii VEG and Neospora caninum LIV Genomes with Tachyzoite Stage Transcriptome and Proteome Defines Novel Transcript Features.</title>
        <authorList>
            <person name="Ramaprasad A."/>
            <person name="Mourier T."/>
            <person name="Naeem R."/>
            <person name="Malas T.B."/>
            <person name="Moussa E."/>
            <person name="Panigrahi A."/>
            <person name="Vermont S.J."/>
            <person name="Otto T.D."/>
            <person name="Wastling J."/>
            <person name="Pain A."/>
        </authorList>
    </citation>
    <scope>NUCLEOTIDE SEQUENCE</scope>
    <source>
        <strain evidence="3">VEG</strain>
    </source>
</reference>
<evidence type="ECO:0008006" key="4">
    <source>
        <dbReference type="Google" id="ProtNLM"/>
    </source>
</evidence>
<feature type="compositionally biased region" description="Basic and acidic residues" evidence="1">
    <location>
        <begin position="189"/>
        <end position="217"/>
    </location>
</feature>
<feature type="compositionally biased region" description="Basic and acidic residues" evidence="1">
    <location>
        <begin position="320"/>
        <end position="340"/>
    </location>
</feature>
<feature type="compositionally biased region" description="Basic and acidic residues" evidence="1">
    <location>
        <begin position="122"/>
        <end position="131"/>
    </location>
</feature>
<evidence type="ECO:0000256" key="2">
    <source>
        <dbReference type="SAM" id="Phobius"/>
    </source>
</evidence>
<feature type="compositionally biased region" description="Low complexity" evidence="1">
    <location>
        <begin position="61"/>
        <end position="85"/>
    </location>
</feature>
<dbReference type="AlphaFoldDB" id="A0A0F7UUW5"/>